<accession>A0A4Z1A2R4</accession>
<evidence type="ECO:0000313" key="2">
    <source>
        <dbReference type="Proteomes" id="UP000297567"/>
    </source>
</evidence>
<name>A0A4Z1A2R4_9LEPT</name>
<organism evidence="1 2">
    <name type="scientific">Leptospira jelokensis</name>
    <dbReference type="NCBI Taxonomy" id="2484931"/>
    <lineage>
        <taxon>Bacteria</taxon>
        <taxon>Pseudomonadati</taxon>
        <taxon>Spirochaetota</taxon>
        <taxon>Spirochaetia</taxon>
        <taxon>Leptospirales</taxon>
        <taxon>Leptospiraceae</taxon>
        <taxon>Leptospira</taxon>
    </lineage>
</organism>
<reference evidence="1" key="1">
    <citation type="journal article" date="2019" name="PLoS Negl. Trop. Dis.">
        <title>Revisiting the worldwide diversity of Leptospira species in the environment.</title>
        <authorList>
            <person name="Vincent A.T."/>
            <person name="Schiettekatte O."/>
            <person name="Bourhy P."/>
            <person name="Veyrier F.J."/>
            <person name="Picardeau M."/>
        </authorList>
    </citation>
    <scope>NUCLEOTIDE SEQUENCE [LARGE SCALE GENOMIC DNA]</scope>
    <source>
        <strain evidence="1">201702451</strain>
    </source>
</reference>
<comment type="caution">
    <text evidence="1">The sequence shown here is derived from an EMBL/GenBank/DDBJ whole genome shotgun (WGS) entry which is preliminary data.</text>
</comment>
<protein>
    <submittedName>
        <fullName evidence="1">Transposase</fullName>
    </submittedName>
</protein>
<dbReference type="EMBL" id="RQGH01000011">
    <property type="protein sequence ID" value="TGL72511.1"/>
    <property type="molecule type" value="Genomic_DNA"/>
</dbReference>
<dbReference type="Proteomes" id="UP000297567">
    <property type="component" value="Unassembled WGS sequence"/>
</dbReference>
<gene>
    <name evidence="1" type="ORF">EHQ62_06795</name>
</gene>
<evidence type="ECO:0000313" key="1">
    <source>
        <dbReference type="EMBL" id="TGL72511.1"/>
    </source>
</evidence>
<dbReference type="AlphaFoldDB" id="A0A4Z1A2R4"/>
<feature type="non-terminal residue" evidence="1">
    <location>
        <position position="1"/>
    </location>
</feature>
<proteinExistence type="predicted"/>
<sequence>IKAVGMDRLVTAQREGVVPNVSRISTLPHNLK</sequence>
<keyword evidence="2" id="KW-1185">Reference proteome</keyword>